<evidence type="ECO:0000259" key="6">
    <source>
        <dbReference type="Pfam" id="PF03816"/>
    </source>
</evidence>
<keyword evidence="8" id="KW-1185">Reference proteome</keyword>
<dbReference type="Pfam" id="PF03816">
    <property type="entry name" value="LytR_cpsA_psr"/>
    <property type="match status" value="1"/>
</dbReference>
<proteinExistence type="inferred from homology"/>
<dbReference type="PANTHER" id="PTHR33392">
    <property type="entry name" value="POLYISOPRENYL-TEICHOIC ACID--PEPTIDOGLYCAN TEICHOIC ACID TRANSFERASE TAGU"/>
    <property type="match status" value="1"/>
</dbReference>
<reference evidence="7 8" key="1">
    <citation type="submission" date="2019-11" db="EMBL/GenBank/DDBJ databases">
        <title>Gracilibacillus salitolerans sp. nov., a moderate halophile isolated from a saline soil in northwest China.</title>
        <authorList>
            <person name="Gan L."/>
        </authorList>
    </citation>
    <scope>NUCLEOTIDE SEQUENCE [LARGE SCALE GENOMIC DNA]</scope>
    <source>
        <strain evidence="7 8">SCU50</strain>
    </source>
</reference>
<evidence type="ECO:0000313" key="8">
    <source>
        <dbReference type="Proteomes" id="UP000339690"/>
    </source>
</evidence>
<dbReference type="InterPro" id="IPR004474">
    <property type="entry name" value="LytR_CpsA_psr"/>
</dbReference>
<evidence type="ECO:0000313" key="7">
    <source>
        <dbReference type="EMBL" id="QGH35689.1"/>
    </source>
</evidence>
<dbReference type="Proteomes" id="UP000339690">
    <property type="component" value="Chromosome"/>
</dbReference>
<feature type="transmembrane region" description="Helical" evidence="5">
    <location>
        <begin position="50"/>
        <end position="72"/>
    </location>
</feature>
<dbReference type="KEGG" id="grc:GI584_17255"/>
<sequence length="284" mass="32964">MVNKFQKELSSYVDEEELTFTKEDREQTIQKIRNQKTTQHNNKGSYTRPIMPIMATLAVLVLAIALIPSLIVNERINTKSDSVITSSENEEGFSVLLMGEDATRHRNPFNLLLTFHPDKENVKVVTFPRDLYVDRYNADGEKFEKTKLLHVGAYAPNPEASVITVSNYLDIPIDYYALMPMEEIFQLLGIDNKSKINEIEEQNSIANLLKKDQKFPELIELISHHQTNLTEDVFNQMEMKPYQYDIIQLEEGLNDIFVNEIYYVELESSFLEKLRNDLQNHIGR</sequence>
<dbReference type="PANTHER" id="PTHR33392:SF6">
    <property type="entry name" value="POLYISOPRENYL-TEICHOIC ACID--PEPTIDOGLYCAN TEICHOIC ACID TRANSFERASE TAGU"/>
    <property type="match status" value="1"/>
</dbReference>
<feature type="domain" description="Cell envelope-related transcriptional attenuator" evidence="6">
    <location>
        <begin position="110"/>
        <end position="184"/>
    </location>
</feature>
<comment type="similarity">
    <text evidence="1">Belongs to the LytR/CpsA/Psr (LCP) family.</text>
</comment>
<evidence type="ECO:0000256" key="1">
    <source>
        <dbReference type="ARBA" id="ARBA00006068"/>
    </source>
</evidence>
<keyword evidence="4 5" id="KW-1133">Transmembrane helix</keyword>
<organism evidence="7 8">
    <name type="scientific">Gracilibacillus salitolerans</name>
    <dbReference type="NCBI Taxonomy" id="2663022"/>
    <lineage>
        <taxon>Bacteria</taxon>
        <taxon>Bacillati</taxon>
        <taxon>Bacillota</taxon>
        <taxon>Bacilli</taxon>
        <taxon>Bacillales</taxon>
        <taxon>Bacillaceae</taxon>
        <taxon>Gracilibacillus</taxon>
    </lineage>
</organism>
<keyword evidence="5" id="KW-0472">Membrane</keyword>
<accession>A0A5Q2TL37</accession>
<dbReference type="AlphaFoldDB" id="A0A5Q2TL37"/>
<dbReference type="EMBL" id="CP045915">
    <property type="protein sequence ID" value="QGH35689.1"/>
    <property type="molecule type" value="Genomic_DNA"/>
</dbReference>
<keyword evidence="3" id="KW-0735">Signal-anchor</keyword>
<dbReference type="RefSeq" id="WP_153791989.1">
    <property type="nucleotide sequence ID" value="NZ_CP045915.1"/>
</dbReference>
<evidence type="ECO:0000256" key="2">
    <source>
        <dbReference type="ARBA" id="ARBA00022692"/>
    </source>
</evidence>
<evidence type="ECO:0000256" key="5">
    <source>
        <dbReference type="SAM" id="Phobius"/>
    </source>
</evidence>
<dbReference type="InterPro" id="IPR050922">
    <property type="entry name" value="LytR/CpsA/Psr_CW_biosynth"/>
</dbReference>
<gene>
    <name evidence="7" type="ORF">GI584_17255</name>
</gene>
<evidence type="ECO:0000256" key="4">
    <source>
        <dbReference type="ARBA" id="ARBA00022989"/>
    </source>
</evidence>
<dbReference type="GO" id="GO:0071555">
    <property type="term" value="P:cell wall organization"/>
    <property type="evidence" value="ECO:0007669"/>
    <property type="project" value="UniProtKB-KW"/>
</dbReference>
<keyword evidence="2 5" id="KW-0812">Transmembrane</keyword>
<protein>
    <recommendedName>
        <fullName evidence="6">Cell envelope-related transcriptional attenuator domain-containing protein</fullName>
    </recommendedName>
</protein>
<dbReference type="Gene3D" id="3.30.420.590">
    <property type="match status" value="1"/>
</dbReference>
<evidence type="ECO:0000256" key="3">
    <source>
        <dbReference type="ARBA" id="ARBA00022968"/>
    </source>
</evidence>
<name>A0A5Q2TL37_9BACI</name>